<dbReference type="SUPFAM" id="SSF53474">
    <property type="entry name" value="alpha/beta-Hydrolases"/>
    <property type="match status" value="1"/>
</dbReference>
<evidence type="ECO:0000256" key="2">
    <source>
        <dbReference type="HAMAP-Rule" id="MF_00832"/>
    </source>
</evidence>
<dbReference type="InterPro" id="IPR029058">
    <property type="entry name" value="AB_hydrolase_fold"/>
</dbReference>
<protein>
    <recommendedName>
        <fullName evidence="2">Putative carbamate hydrolase RutD</fullName>
        <ecNumber evidence="2">3.5.1.-</ecNumber>
    </recommendedName>
    <alternativeName>
        <fullName evidence="2">Aminohydrolase</fullName>
    </alternativeName>
</protein>
<comment type="function">
    <text evidence="2">Involved in pyrimidine catabolism. May facilitate the hydrolysis of carbamate, a reaction that can also occur spontaneously.</text>
</comment>
<feature type="domain" description="AB hydrolase-1" evidence="3">
    <location>
        <begin position="17"/>
        <end position="242"/>
    </location>
</feature>
<dbReference type="Proteomes" id="UP000270342">
    <property type="component" value="Unassembled WGS sequence"/>
</dbReference>
<reference evidence="4 5" key="1">
    <citation type="submission" date="2018-10" db="EMBL/GenBank/DDBJ databases">
        <title>Robbsia sp. DHC34, isolated from soil.</title>
        <authorList>
            <person name="Gao Z.-H."/>
            <person name="Qiu L.-H."/>
        </authorList>
    </citation>
    <scope>NUCLEOTIDE SEQUENCE [LARGE SCALE GENOMIC DNA]</scope>
    <source>
        <strain evidence="4 5">DHC34</strain>
    </source>
</reference>
<evidence type="ECO:0000256" key="1">
    <source>
        <dbReference type="ARBA" id="ARBA00022801"/>
    </source>
</evidence>
<dbReference type="GO" id="GO:0016811">
    <property type="term" value="F:hydrolase activity, acting on carbon-nitrogen (but not peptide) bonds, in linear amides"/>
    <property type="evidence" value="ECO:0007669"/>
    <property type="project" value="InterPro"/>
</dbReference>
<dbReference type="NCBIfam" id="TIGR03611">
    <property type="entry name" value="RutD"/>
    <property type="match status" value="1"/>
</dbReference>
<evidence type="ECO:0000313" key="5">
    <source>
        <dbReference type="Proteomes" id="UP000270342"/>
    </source>
</evidence>
<dbReference type="GO" id="GO:0006212">
    <property type="term" value="P:uracil catabolic process"/>
    <property type="evidence" value="ECO:0007669"/>
    <property type="project" value="UniProtKB-UniRule"/>
</dbReference>
<dbReference type="HAMAP" id="MF_00832">
    <property type="entry name" value="RutD"/>
    <property type="match status" value="1"/>
</dbReference>
<dbReference type="InterPro" id="IPR050471">
    <property type="entry name" value="AB_hydrolase"/>
</dbReference>
<proteinExistence type="inferred from homology"/>
<dbReference type="EC" id="3.5.1.-" evidence="2"/>
<dbReference type="InterPro" id="IPR019913">
    <property type="entry name" value="Pyrimidine_utilisation_RutD"/>
</dbReference>
<dbReference type="InterPro" id="IPR000073">
    <property type="entry name" value="AB_hydrolase_1"/>
</dbReference>
<organism evidence="4 5">
    <name type="scientific">Pararobbsia silviterrae</name>
    <dbReference type="NCBI Taxonomy" id="1792498"/>
    <lineage>
        <taxon>Bacteria</taxon>
        <taxon>Pseudomonadati</taxon>
        <taxon>Pseudomonadota</taxon>
        <taxon>Betaproteobacteria</taxon>
        <taxon>Burkholderiales</taxon>
        <taxon>Burkholderiaceae</taxon>
        <taxon>Pararobbsia</taxon>
    </lineage>
</organism>
<name>A0A494Y6V1_9BURK</name>
<dbReference type="PANTHER" id="PTHR43433">
    <property type="entry name" value="HYDROLASE, ALPHA/BETA FOLD FAMILY PROTEIN"/>
    <property type="match status" value="1"/>
</dbReference>
<dbReference type="OrthoDB" id="8562572at2"/>
<comment type="caution">
    <text evidence="4">The sequence shown here is derived from an EMBL/GenBank/DDBJ whole genome shotgun (WGS) entry which is preliminary data.</text>
</comment>
<keyword evidence="5" id="KW-1185">Reference proteome</keyword>
<sequence>MSTVFYEVLHRGQADAPVVLFSSGLGGAAAYWREQTGALQQRGATVIVYDQRGTGRSPAVLPHDYTIAQMAADVREILDETAVTSCHFVGHALGGLVGMQLAMDTPDRVTSLTLINAWPSVRASTRRCFDARLRLLEHAGVEAYVEAQPIFLYPPVWMETHRERVEAEVRHAIETFPGAPNMLARIRALTLFDAHERLASIIAPTLLVAAADDVLVPSSASALLEAGLPHARLYTMPYGGHACNVTCPEPFNAALADFISHAHARAVHAD</sequence>
<accession>A0A494Y6V1</accession>
<dbReference type="RefSeq" id="WP_121085134.1">
    <property type="nucleotide sequence ID" value="NZ_RBZU01000002.1"/>
</dbReference>
<dbReference type="GO" id="GO:0019740">
    <property type="term" value="P:nitrogen utilization"/>
    <property type="evidence" value="ECO:0007669"/>
    <property type="project" value="UniProtKB-UniRule"/>
</dbReference>
<comment type="similarity">
    <text evidence="2">Belongs to the AB hydrolase superfamily. Hydrolase RutD family.</text>
</comment>
<keyword evidence="1 2" id="KW-0378">Hydrolase</keyword>
<dbReference type="AlphaFoldDB" id="A0A494Y6V1"/>
<dbReference type="PANTHER" id="PTHR43433:SF10">
    <property type="entry name" value="AB HYDROLASE-1 DOMAIN-CONTAINING PROTEIN"/>
    <property type="match status" value="1"/>
</dbReference>
<gene>
    <name evidence="2 4" type="primary">rutD</name>
    <name evidence="4" type="ORF">D7S86_07690</name>
</gene>
<dbReference type="Pfam" id="PF00561">
    <property type="entry name" value="Abhydrolase_1"/>
    <property type="match status" value="1"/>
</dbReference>
<dbReference type="EMBL" id="RBZU01000002">
    <property type="protein sequence ID" value="RKP57802.1"/>
    <property type="molecule type" value="Genomic_DNA"/>
</dbReference>
<evidence type="ECO:0000313" key="4">
    <source>
        <dbReference type="EMBL" id="RKP57802.1"/>
    </source>
</evidence>
<comment type="catalytic activity">
    <reaction evidence="2">
        <text>carbamate + 2 H(+) = NH4(+) + CO2</text>
        <dbReference type="Rhea" id="RHEA:15649"/>
        <dbReference type="ChEBI" id="CHEBI:13941"/>
        <dbReference type="ChEBI" id="CHEBI:15378"/>
        <dbReference type="ChEBI" id="CHEBI:16526"/>
        <dbReference type="ChEBI" id="CHEBI:28938"/>
    </reaction>
</comment>
<dbReference type="Gene3D" id="3.40.50.1820">
    <property type="entry name" value="alpha/beta hydrolase"/>
    <property type="match status" value="1"/>
</dbReference>
<dbReference type="PRINTS" id="PR00111">
    <property type="entry name" value="ABHYDROLASE"/>
</dbReference>
<evidence type="ECO:0000259" key="3">
    <source>
        <dbReference type="Pfam" id="PF00561"/>
    </source>
</evidence>